<organism evidence="1 2">
    <name type="scientific">Cichlidogyrus casuarinus</name>
    <dbReference type="NCBI Taxonomy" id="1844966"/>
    <lineage>
        <taxon>Eukaryota</taxon>
        <taxon>Metazoa</taxon>
        <taxon>Spiralia</taxon>
        <taxon>Lophotrochozoa</taxon>
        <taxon>Platyhelminthes</taxon>
        <taxon>Monogenea</taxon>
        <taxon>Monopisthocotylea</taxon>
        <taxon>Dactylogyridea</taxon>
        <taxon>Ancyrocephalidae</taxon>
        <taxon>Cichlidogyrus</taxon>
    </lineage>
</organism>
<dbReference type="AlphaFoldDB" id="A0ABD2PRX8"/>
<gene>
    <name evidence="1" type="ORF">Ciccas_011215</name>
</gene>
<protein>
    <recommendedName>
        <fullName evidence="3">Zinc ribbon domain-containing protein</fullName>
    </recommendedName>
</protein>
<evidence type="ECO:0008006" key="3">
    <source>
        <dbReference type="Google" id="ProtNLM"/>
    </source>
</evidence>
<name>A0ABD2PRX8_9PLAT</name>
<reference evidence="1 2" key="1">
    <citation type="submission" date="2024-11" db="EMBL/GenBank/DDBJ databases">
        <title>Adaptive evolution of stress response genes in parasites aligns with host niche diversity.</title>
        <authorList>
            <person name="Hahn C."/>
            <person name="Resl P."/>
        </authorList>
    </citation>
    <scope>NUCLEOTIDE SEQUENCE [LARGE SCALE GENOMIC DNA]</scope>
    <source>
        <strain evidence="1">EGGRZ-B1_66</strain>
        <tissue evidence="1">Body</tissue>
    </source>
</reference>
<dbReference type="EMBL" id="JBJKFK010003136">
    <property type="protein sequence ID" value="KAL3310220.1"/>
    <property type="molecule type" value="Genomic_DNA"/>
</dbReference>
<comment type="caution">
    <text evidence="1">The sequence shown here is derived from an EMBL/GenBank/DDBJ whole genome shotgun (WGS) entry which is preliminary data.</text>
</comment>
<dbReference type="Proteomes" id="UP001626550">
    <property type="component" value="Unassembled WGS sequence"/>
</dbReference>
<sequence>MNQKSISVFQLSRKTRTGFYRLPGSRCKAPNSVIVIYFLVGRSSGGAKFCHECGAEYSSKVAKFCAECGVKKMQI</sequence>
<accession>A0ABD2PRX8</accession>
<keyword evidence="2" id="KW-1185">Reference proteome</keyword>
<evidence type="ECO:0000313" key="1">
    <source>
        <dbReference type="EMBL" id="KAL3310220.1"/>
    </source>
</evidence>
<proteinExistence type="predicted"/>
<evidence type="ECO:0000313" key="2">
    <source>
        <dbReference type="Proteomes" id="UP001626550"/>
    </source>
</evidence>